<dbReference type="InterPro" id="IPR000515">
    <property type="entry name" value="MetI-like"/>
</dbReference>
<evidence type="ECO:0000256" key="7">
    <source>
        <dbReference type="RuleBase" id="RU363032"/>
    </source>
</evidence>
<comment type="similarity">
    <text evidence="7">Belongs to the binding-protein-dependent transport system permease family.</text>
</comment>
<dbReference type="SUPFAM" id="SSF161098">
    <property type="entry name" value="MetI-like"/>
    <property type="match status" value="1"/>
</dbReference>
<name>A0ABN7RTF7_THEXY</name>
<evidence type="ECO:0000256" key="5">
    <source>
        <dbReference type="ARBA" id="ARBA00022989"/>
    </source>
</evidence>
<dbReference type="InterPro" id="IPR051393">
    <property type="entry name" value="ABC_transporter_permease"/>
</dbReference>
<dbReference type="PANTHER" id="PTHR30193:SF37">
    <property type="entry name" value="INNER MEMBRANE ABC TRANSPORTER PERMEASE PROTEIN YCJO"/>
    <property type="match status" value="1"/>
</dbReference>
<dbReference type="InterPro" id="IPR035906">
    <property type="entry name" value="MetI-like_sf"/>
</dbReference>
<feature type="transmembrane region" description="Helical" evidence="7">
    <location>
        <begin position="120"/>
        <end position="141"/>
    </location>
</feature>
<organism evidence="9 10">
    <name type="scientific">Thermobacillus xylanilyticus</name>
    <dbReference type="NCBI Taxonomy" id="76633"/>
    <lineage>
        <taxon>Bacteria</taxon>
        <taxon>Bacillati</taxon>
        <taxon>Bacillota</taxon>
        <taxon>Bacilli</taxon>
        <taxon>Bacillales</taxon>
        <taxon>Paenibacillaceae</taxon>
        <taxon>Thermobacillus</taxon>
    </lineage>
</organism>
<proteinExistence type="inferred from homology"/>
<comment type="caution">
    <text evidence="9">The sequence shown here is derived from an EMBL/GenBank/DDBJ whole genome shotgun (WGS) entry which is preliminary data.</text>
</comment>
<protein>
    <submittedName>
        <fullName evidence="9">Binding-protein-dependent transport systems inner membrane component</fullName>
    </submittedName>
</protein>
<evidence type="ECO:0000256" key="3">
    <source>
        <dbReference type="ARBA" id="ARBA00022475"/>
    </source>
</evidence>
<dbReference type="CDD" id="cd06261">
    <property type="entry name" value="TM_PBP2"/>
    <property type="match status" value="1"/>
</dbReference>
<dbReference type="PANTHER" id="PTHR30193">
    <property type="entry name" value="ABC TRANSPORTER PERMEASE PROTEIN"/>
    <property type="match status" value="1"/>
</dbReference>
<dbReference type="Proteomes" id="UP000681526">
    <property type="component" value="Unassembled WGS sequence"/>
</dbReference>
<dbReference type="Pfam" id="PF00528">
    <property type="entry name" value="BPD_transp_1"/>
    <property type="match status" value="1"/>
</dbReference>
<feature type="domain" description="ABC transmembrane type-1" evidence="8">
    <location>
        <begin position="83"/>
        <end position="294"/>
    </location>
</feature>
<dbReference type="Gene3D" id="1.10.3720.10">
    <property type="entry name" value="MetI-like"/>
    <property type="match status" value="1"/>
</dbReference>
<gene>
    <name evidence="9" type="primary">txxe 1436-lbpC</name>
    <name evidence="9" type="ORF">TXXE_05400</name>
</gene>
<reference evidence="9 10" key="1">
    <citation type="submission" date="2021-04" db="EMBL/GenBank/DDBJ databases">
        <authorList>
            <person name="Rakotoarivonina H."/>
        </authorList>
    </citation>
    <scope>NUCLEOTIDE SEQUENCE [LARGE SCALE GENOMIC DNA]</scope>
    <source>
        <strain evidence="9 10">XE</strain>
    </source>
</reference>
<evidence type="ECO:0000313" key="9">
    <source>
        <dbReference type="EMBL" id="CAG5081747.1"/>
    </source>
</evidence>
<keyword evidence="10" id="KW-1185">Reference proteome</keyword>
<keyword evidence="2 7" id="KW-0813">Transport</keyword>
<keyword evidence="6 7" id="KW-0472">Membrane</keyword>
<keyword evidence="5 7" id="KW-1133">Transmembrane helix</keyword>
<sequence>MRDTEVYAMYPFGKGMARHLPFLLLMIPTALYVLFGFGPSLVTVVFSFTDATGIPGTEWHFIGWENYRTFFTASNADDQMKAIGRSLYFAFAVVLIQNAVALFVAVLLNRKLKGDVFYRATLFLPVVLGVTVSGLIWQLMFNPMGGPVQRILKMFGTSSNFFGSYEVAFDLIIFVQIWMYMGYSMTIFLAGLQSIPRDLYEAGYIDGAKGWTAFRHITYPMIAPAVTVNMLLSIIGALQTFDIIYVLTGGKFETSTLAWNVFAAAFGSTSADYGRASAIGMIQFVFVLIFAVTAMVYFRKREVEL</sequence>
<evidence type="ECO:0000256" key="2">
    <source>
        <dbReference type="ARBA" id="ARBA00022448"/>
    </source>
</evidence>
<feature type="transmembrane region" description="Helical" evidence="7">
    <location>
        <begin position="222"/>
        <end position="247"/>
    </location>
</feature>
<comment type="subcellular location">
    <subcellularLocation>
        <location evidence="1 7">Cell membrane</location>
        <topology evidence="1 7">Multi-pass membrane protein</topology>
    </subcellularLocation>
</comment>
<dbReference type="PROSITE" id="PS50928">
    <property type="entry name" value="ABC_TM1"/>
    <property type="match status" value="1"/>
</dbReference>
<keyword evidence="4 7" id="KW-0812">Transmembrane</keyword>
<evidence type="ECO:0000313" key="10">
    <source>
        <dbReference type="Proteomes" id="UP000681526"/>
    </source>
</evidence>
<evidence type="ECO:0000259" key="8">
    <source>
        <dbReference type="PROSITE" id="PS50928"/>
    </source>
</evidence>
<feature type="transmembrane region" description="Helical" evidence="7">
    <location>
        <begin position="278"/>
        <end position="298"/>
    </location>
</feature>
<evidence type="ECO:0000256" key="1">
    <source>
        <dbReference type="ARBA" id="ARBA00004651"/>
    </source>
</evidence>
<dbReference type="EMBL" id="CAJRAY010000024">
    <property type="protein sequence ID" value="CAG5081747.1"/>
    <property type="molecule type" value="Genomic_DNA"/>
</dbReference>
<keyword evidence="3" id="KW-1003">Cell membrane</keyword>
<accession>A0ABN7RTF7</accession>
<feature type="transmembrane region" description="Helical" evidence="7">
    <location>
        <begin position="20"/>
        <end position="38"/>
    </location>
</feature>
<evidence type="ECO:0000256" key="6">
    <source>
        <dbReference type="ARBA" id="ARBA00023136"/>
    </source>
</evidence>
<evidence type="ECO:0000256" key="4">
    <source>
        <dbReference type="ARBA" id="ARBA00022692"/>
    </source>
</evidence>
<feature type="transmembrane region" description="Helical" evidence="7">
    <location>
        <begin position="87"/>
        <end position="108"/>
    </location>
</feature>